<proteinExistence type="predicted"/>
<dbReference type="Proteomes" id="UP000677913">
    <property type="component" value="Unassembled WGS sequence"/>
</dbReference>
<gene>
    <name evidence="1" type="ORF">KGA66_21870</name>
</gene>
<name>A0A8J7WU04_9ACTN</name>
<dbReference type="CDD" id="cd02603">
    <property type="entry name" value="HAD_sEH-N_like"/>
    <property type="match status" value="1"/>
</dbReference>
<organism evidence="1 2">
    <name type="scientific">Actinocrinis puniceicyclus</name>
    <dbReference type="NCBI Taxonomy" id="977794"/>
    <lineage>
        <taxon>Bacteria</taxon>
        <taxon>Bacillati</taxon>
        <taxon>Actinomycetota</taxon>
        <taxon>Actinomycetes</taxon>
        <taxon>Catenulisporales</taxon>
        <taxon>Actinospicaceae</taxon>
        <taxon>Actinocrinis</taxon>
    </lineage>
</organism>
<dbReference type="SFLD" id="SFLDG01129">
    <property type="entry name" value="C1.5:_HAD__Beta-PGM__Phosphata"/>
    <property type="match status" value="1"/>
</dbReference>
<accession>A0A8J7WU04</accession>
<dbReference type="Pfam" id="PF00702">
    <property type="entry name" value="Hydrolase"/>
    <property type="match status" value="1"/>
</dbReference>
<dbReference type="InterPro" id="IPR023214">
    <property type="entry name" value="HAD_sf"/>
</dbReference>
<dbReference type="Gene3D" id="1.10.150.240">
    <property type="entry name" value="Putative phosphatase, domain 2"/>
    <property type="match status" value="1"/>
</dbReference>
<dbReference type="SFLD" id="SFLDS00003">
    <property type="entry name" value="Haloacid_Dehalogenase"/>
    <property type="match status" value="1"/>
</dbReference>
<dbReference type="PANTHER" id="PTHR47829">
    <property type="entry name" value="HYDROLASE, PUTATIVE (AFU_ORTHOLOGUE AFUA_1G12880)-RELATED"/>
    <property type="match status" value="1"/>
</dbReference>
<dbReference type="Gene3D" id="3.40.50.1000">
    <property type="entry name" value="HAD superfamily/HAD-like"/>
    <property type="match status" value="1"/>
</dbReference>
<dbReference type="PRINTS" id="PR00413">
    <property type="entry name" value="HADHALOGNASE"/>
</dbReference>
<reference evidence="1" key="1">
    <citation type="submission" date="2021-04" db="EMBL/GenBank/DDBJ databases">
        <title>Genome based classification of Actinospica acidithermotolerans sp. nov., an actinobacterium isolated from an Indonesian hot spring.</title>
        <authorList>
            <person name="Kusuma A.B."/>
            <person name="Putra K.E."/>
            <person name="Nafisah S."/>
            <person name="Loh J."/>
            <person name="Nouioui I."/>
            <person name="Goodfellow M."/>
        </authorList>
    </citation>
    <scope>NUCLEOTIDE SEQUENCE</scope>
    <source>
        <strain evidence="1">DSM 45618</strain>
    </source>
</reference>
<dbReference type="InterPro" id="IPR052898">
    <property type="entry name" value="ACAD10-like"/>
</dbReference>
<dbReference type="SUPFAM" id="SSF56784">
    <property type="entry name" value="HAD-like"/>
    <property type="match status" value="1"/>
</dbReference>
<dbReference type="RefSeq" id="WP_211470068.1">
    <property type="nucleotide sequence ID" value="NZ_JAGSXH010000097.1"/>
</dbReference>
<dbReference type="EMBL" id="JAGSXH010000097">
    <property type="protein sequence ID" value="MBS2965715.1"/>
    <property type="molecule type" value="Genomic_DNA"/>
</dbReference>
<dbReference type="InterPro" id="IPR036412">
    <property type="entry name" value="HAD-like_sf"/>
</dbReference>
<keyword evidence="2" id="KW-1185">Reference proteome</keyword>
<dbReference type="NCBIfam" id="TIGR01509">
    <property type="entry name" value="HAD-SF-IA-v3"/>
    <property type="match status" value="1"/>
</dbReference>
<sequence>MTFTPPNAGRARRGLLTDYGGVLTTSVFESFHAFERAEGLERGASVRLLRDDARAGRLLAGMETGATAAAAFEAEIGAMLGVSPGGLLSRMFAATRPQPEMIDAVRAARRAGVRTALLSNSWGEGGYPEASFAQLFDAVVISGRVGLRKPDPAIYRLAADRLGLEPGDCVFVDDLPGNLQPAERLGMAVILHREPAGTLAALGRLLGLDLTPGRAGAGAGTRADPDQPR</sequence>
<dbReference type="AlphaFoldDB" id="A0A8J7WU04"/>
<evidence type="ECO:0000313" key="2">
    <source>
        <dbReference type="Proteomes" id="UP000677913"/>
    </source>
</evidence>
<dbReference type="PANTHER" id="PTHR47829:SF1">
    <property type="entry name" value="HAD FAMILY PHOSPHATASE"/>
    <property type="match status" value="1"/>
</dbReference>
<protein>
    <submittedName>
        <fullName evidence="1">HAD family phosphatase</fullName>
    </submittedName>
</protein>
<dbReference type="InterPro" id="IPR023198">
    <property type="entry name" value="PGP-like_dom2"/>
</dbReference>
<comment type="caution">
    <text evidence="1">The sequence shown here is derived from an EMBL/GenBank/DDBJ whole genome shotgun (WGS) entry which is preliminary data.</text>
</comment>
<evidence type="ECO:0000313" key="1">
    <source>
        <dbReference type="EMBL" id="MBS2965715.1"/>
    </source>
</evidence>
<dbReference type="InterPro" id="IPR006439">
    <property type="entry name" value="HAD-SF_hydro_IA"/>
</dbReference>